<dbReference type="SUPFAM" id="SSF54197">
    <property type="entry name" value="HIT-like"/>
    <property type="match status" value="1"/>
</dbReference>
<keyword evidence="2" id="KW-0378">Hydrolase</keyword>
<feature type="transmembrane region" description="Helical" evidence="5">
    <location>
        <begin position="6"/>
        <end position="25"/>
    </location>
</feature>
<evidence type="ECO:0000313" key="8">
    <source>
        <dbReference type="Proteomes" id="UP001145021"/>
    </source>
</evidence>
<accession>A0A9W7XSK3</accession>
<evidence type="ECO:0000256" key="3">
    <source>
        <dbReference type="PIRSR" id="PIRSR601310-1"/>
    </source>
</evidence>
<keyword evidence="5" id="KW-1133">Transmembrane helix</keyword>
<dbReference type="InterPro" id="IPR036265">
    <property type="entry name" value="HIT-like_sf"/>
</dbReference>
<evidence type="ECO:0000256" key="4">
    <source>
        <dbReference type="PROSITE-ProRule" id="PRU00464"/>
    </source>
</evidence>
<evidence type="ECO:0000256" key="2">
    <source>
        <dbReference type="ARBA" id="ARBA00022801"/>
    </source>
</evidence>
<proteinExistence type="predicted"/>
<name>A0A9W7XSK3_9FUNG</name>
<organism evidence="7 8">
    <name type="scientific">Coemansia asiatica</name>
    <dbReference type="NCBI Taxonomy" id="1052880"/>
    <lineage>
        <taxon>Eukaryota</taxon>
        <taxon>Fungi</taxon>
        <taxon>Fungi incertae sedis</taxon>
        <taxon>Zoopagomycota</taxon>
        <taxon>Kickxellomycotina</taxon>
        <taxon>Kickxellomycetes</taxon>
        <taxon>Kickxellales</taxon>
        <taxon>Kickxellaceae</taxon>
        <taxon>Coemansia</taxon>
    </lineage>
</organism>
<comment type="caution">
    <text evidence="7">The sequence shown here is derived from an EMBL/GenBank/DDBJ whole genome shotgun (WGS) entry which is preliminary data.</text>
</comment>
<evidence type="ECO:0000256" key="5">
    <source>
        <dbReference type="SAM" id="Phobius"/>
    </source>
</evidence>
<keyword evidence="5" id="KW-0812">Transmembrane</keyword>
<dbReference type="AlphaFoldDB" id="A0A9W7XSK3"/>
<feature type="active site" description="Tele-AMP-histidine intermediate" evidence="3">
    <location>
        <position position="126"/>
    </location>
</feature>
<dbReference type="PROSITE" id="PS51084">
    <property type="entry name" value="HIT_2"/>
    <property type="match status" value="1"/>
</dbReference>
<feature type="domain" description="HIT" evidence="6">
    <location>
        <begin position="31"/>
        <end position="141"/>
    </location>
</feature>
<keyword evidence="1" id="KW-0547">Nucleotide-binding</keyword>
<dbReference type="Proteomes" id="UP001145021">
    <property type="component" value="Unassembled WGS sequence"/>
</dbReference>
<keyword evidence="5" id="KW-0472">Membrane</keyword>
<dbReference type="PANTHER" id="PTHR12486:SF5">
    <property type="entry name" value="ADENOSINE 5'-MONOPHOSPHORAMIDASE HINT3"/>
    <property type="match status" value="1"/>
</dbReference>
<dbReference type="InterPro" id="IPR011146">
    <property type="entry name" value="HIT-like"/>
</dbReference>
<evidence type="ECO:0000259" key="6">
    <source>
        <dbReference type="PROSITE" id="PS51084"/>
    </source>
</evidence>
<evidence type="ECO:0000313" key="7">
    <source>
        <dbReference type="EMBL" id="KAJ1648258.1"/>
    </source>
</evidence>
<dbReference type="Gene3D" id="3.30.428.10">
    <property type="entry name" value="HIT-like"/>
    <property type="match status" value="1"/>
</dbReference>
<protein>
    <recommendedName>
        <fullName evidence="6">HIT domain-containing protein</fullName>
    </recommendedName>
</protein>
<dbReference type="GO" id="GO:0016787">
    <property type="term" value="F:hydrolase activity"/>
    <property type="evidence" value="ECO:0007669"/>
    <property type="project" value="UniProtKB-KW"/>
</dbReference>
<sequence>MVSSRSILFAAIGIIIAYTFGYRMLIRGQYKPKNCVFCNALDRIVYEDDEFIAFHDIKPDAALHLLVIPRVHFGTIKELKPEDLPMIGRMQDIGKRLLEEQGFSGDNARFGFHRPPFNSIHHLHMHCLGLPFKPKRAEKMFPKNGSRWFMTTAQLVEKMSAETAP</sequence>
<dbReference type="EMBL" id="JANBOH010000008">
    <property type="protein sequence ID" value="KAJ1648258.1"/>
    <property type="molecule type" value="Genomic_DNA"/>
</dbReference>
<dbReference type="PANTHER" id="PTHR12486">
    <property type="entry name" value="APRATAXIN-RELATED"/>
    <property type="match status" value="1"/>
</dbReference>
<dbReference type="InterPro" id="IPR001310">
    <property type="entry name" value="Histidine_triad_HIT"/>
</dbReference>
<evidence type="ECO:0000256" key="1">
    <source>
        <dbReference type="ARBA" id="ARBA00022741"/>
    </source>
</evidence>
<gene>
    <name evidence="7" type="ORF">LPJ64_000414</name>
</gene>
<reference evidence="7" key="1">
    <citation type="submission" date="2022-07" db="EMBL/GenBank/DDBJ databases">
        <title>Phylogenomic reconstructions and comparative analyses of Kickxellomycotina fungi.</title>
        <authorList>
            <person name="Reynolds N.K."/>
            <person name="Stajich J.E."/>
            <person name="Barry K."/>
            <person name="Grigoriev I.V."/>
            <person name="Crous P."/>
            <person name="Smith M.E."/>
        </authorList>
    </citation>
    <scope>NUCLEOTIDE SEQUENCE</scope>
    <source>
        <strain evidence="7">NBRC 105413</strain>
    </source>
</reference>
<dbReference type="PRINTS" id="PR00332">
    <property type="entry name" value="HISTRIAD"/>
</dbReference>
<keyword evidence="8" id="KW-1185">Reference proteome</keyword>
<dbReference type="Pfam" id="PF11969">
    <property type="entry name" value="DcpS_C"/>
    <property type="match status" value="1"/>
</dbReference>
<feature type="short sequence motif" description="Histidine triad motif" evidence="4">
    <location>
        <begin position="122"/>
        <end position="126"/>
    </location>
</feature>
<dbReference type="GO" id="GO:0000166">
    <property type="term" value="F:nucleotide binding"/>
    <property type="evidence" value="ECO:0007669"/>
    <property type="project" value="UniProtKB-KW"/>
</dbReference>